<dbReference type="AlphaFoldDB" id="A0A3E5CY93"/>
<dbReference type="InterPro" id="IPR009081">
    <property type="entry name" value="PP-bd_ACP"/>
</dbReference>
<gene>
    <name evidence="1" type="ORF">F2Z89_22825</name>
</gene>
<dbReference type="SUPFAM" id="SSF47336">
    <property type="entry name" value="ACP-like"/>
    <property type="match status" value="1"/>
</dbReference>
<dbReference type="SMR" id="A0A3E5CY93"/>
<name>A0A3E5CY93_BACFG</name>
<comment type="caution">
    <text evidence="1">The sequence shown here is derived from an EMBL/GenBank/DDBJ whole genome shotgun (WGS) entry which is preliminary data.</text>
</comment>
<organism evidence="1 2">
    <name type="scientific">Bacteroides fragilis</name>
    <dbReference type="NCBI Taxonomy" id="817"/>
    <lineage>
        <taxon>Bacteria</taxon>
        <taxon>Pseudomonadati</taxon>
        <taxon>Bacteroidota</taxon>
        <taxon>Bacteroidia</taxon>
        <taxon>Bacteroidales</taxon>
        <taxon>Bacteroidaceae</taxon>
        <taxon>Bacteroides</taxon>
    </lineage>
</organism>
<accession>A0A3E5CY93</accession>
<dbReference type="Proteomes" id="UP000460666">
    <property type="component" value="Unassembled WGS sequence"/>
</dbReference>
<evidence type="ECO:0000313" key="2">
    <source>
        <dbReference type="Proteomes" id="UP000460666"/>
    </source>
</evidence>
<dbReference type="InterPro" id="IPR036736">
    <property type="entry name" value="ACP-like_sf"/>
</dbReference>
<dbReference type="PROSITE" id="PS50075">
    <property type="entry name" value="CARRIER"/>
    <property type="match status" value="1"/>
</dbReference>
<protein>
    <submittedName>
        <fullName evidence="1">Acyl carrier protein</fullName>
    </submittedName>
</protein>
<dbReference type="Pfam" id="PF00550">
    <property type="entry name" value="PP-binding"/>
    <property type="match status" value="1"/>
</dbReference>
<proteinExistence type="predicted"/>
<dbReference type="EMBL" id="VWCJ01000033">
    <property type="protein sequence ID" value="KAA4990363.1"/>
    <property type="molecule type" value="Genomic_DNA"/>
</dbReference>
<reference evidence="1 2" key="1">
    <citation type="journal article" date="2019" name="Nat. Med.">
        <title>A library of human gut bacterial isolates paired with longitudinal multiomics data enables mechanistic microbiome research.</title>
        <authorList>
            <person name="Poyet M."/>
            <person name="Groussin M."/>
            <person name="Gibbons S.M."/>
            <person name="Avila-Pacheco J."/>
            <person name="Jiang X."/>
            <person name="Kearney S.M."/>
            <person name="Perrotta A.R."/>
            <person name="Berdy B."/>
            <person name="Zhao S."/>
            <person name="Lieberman T.D."/>
            <person name="Swanson P.K."/>
            <person name="Smith M."/>
            <person name="Roesemann S."/>
            <person name="Alexander J.E."/>
            <person name="Rich S.A."/>
            <person name="Livny J."/>
            <person name="Vlamakis H."/>
            <person name="Clish C."/>
            <person name="Bullock K."/>
            <person name="Deik A."/>
            <person name="Scott J."/>
            <person name="Pierce K.A."/>
            <person name="Xavier R.J."/>
            <person name="Alm E.J."/>
        </authorList>
    </citation>
    <scope>NUCLEOTIDE SEQUENCE [LARGE SCALE GENOMIC DNA]</scope>
    <source>
        <strain evidence="1 2">BIOML-A46</strain>
    </source>
</reference>
<evidence type="ECO:0000313" key="1">
    <source>
        <dbReference type="EMBL" id="KAA4990363.1"/>
    </source>
</evidence>
<dbReference type="RefSeq" id="WP_005809371.1">
    <property type="nucleotide sequence ID" value="NZ_CP119603.1"/>
</dbReference>
<dbReference type="Gene3D" id="1.10.1200.10">
    <property type="entry name" value="ACP-like"/>
    <property type="match status" value="1"/>
</dbReference>
<sequence>MDVEQEVKGAISRILNIAEEKVTMNLFIGDVEEWDSMGNMAIIAALEEQFEVEFPVEELFELTSVAAFVDMIKSLKK</sequence>